<reference evidence="3 4" key="1">
    <citation type="submission" date="2019-04" db="EMBL/GenBank/DDBJ databases">
        <title>Pedobacter sp. AR-2-6 sp. nov., isolated from Arctic soil.</title>
        <authorList>
            <person name="Dahal R.H."/>
            <person name="Kim D.-U."/>
        </authorList>
    </citation>
    <scope>NUCLEOTIDE SEQUENCE [LARGE SCALE GENOMIC DNA]</scope>
    <source>
        <strain evidence="3 4">AR-2-6</strain>
    </source>
</reference>
<dbReference type="RefSeq" id="WP_136873431.1">
    <property type="nucleotide sequence ID" value="NZ_SWBO01000001.1"/>
</dbReference>
<proteinExistence type="predicted"/>
<evidence type="ECO:0000259" key="2">
    <source>
        <dbReference type="Pfam" id="PF11412"/>
    </source>
</evidence>
<evidence type="ECO:0000313" key="3">
    <source>
        <dbReference type="EMBL" id="TKC03127.1"/>
    </source>
</evidence>
<comment type="caution">
    <text evidence="3">The sequence shown here is derived from an EMBL/GenBank/DDBJ whole genome shotgun (WGS) entry which is preliminary data.</text>
</comment>
<keyword evidence="3" id="KW-0762">Sugar transport</keyword>
<sequence>MKKLTLILSLIFFSAVGAFAQLENPVTWSYAAKKISKTEAVVYLKATIDDSWHIYSLNLKPGGPNKTSFSFAPSKDFSLIGKTTEPKPISKYEKVFKMDVTYFENQVVFQQKIKLNKATTVVKGKVEFMVCNEASCLPPSEVAFSIPVK</sequence>
<feature type="chain" id="PRO_5020797620" evidence="1">
    <location>
        <begin position="21"/>
        <end position="149"/>
    </location>
</feature>
<gene>
    <name evidence="3" type="ORF">FA045_00730</name>
</gene>
<dbReference type="EMBL" id="SWBO01000001">
    <property type="protein sequence ID" value="TKC03127.1"/>
    <property type="molecule type" value="Genomic_DNA"/>
</dbReference>
<dbReference type="Pfam" id="PF11412">
    <property type="entry name" value="DsbD_N"/>
    <property type="match status" value="1"/>
</dbReference>
<evidence type="ECO:0000256" key="1">
    <source>
        <dbReference type="SAM" id="SignalP"/>
    </source>
</evidence>
<dbReference type="Proteomes" id="UP000310477">
    <property type="component" value="Unassembled WGS sequence"/>
</dbReference>
<keyword evidence="4" id="KW-1185">Reference proteome</keyword>
<dbReference type="InterPro" id="IPR028250">
    <property type="entry name" value="DsbDN"/>
</dbReference>
<feature type="domain" description="Thiol:disulfide interchange protein DsbD N-terminal" evidence="2">
    <location>
        <begin position="34"/>
        <end position="142"/>
    </location>
</feature>
<dbReference type="OrthoDB" id="767251at2"/>
<keyword evidence="3" id="KW-0813">Transport</keyword>
<name>A0A4U1CCZ6_9SPHI</name>
<dbReference type="InterPro" id="IPR036929">
    <property type="entry name" value="DsbDN_sf"/>
</dbReference>
<evidence type="ECO:0000313" key="4">
    <source>
        <dbReference type="Proteomes" id="UP000310477"/>
    </source>
</evidence>
<dbReference type="AlphaFoldDB" id="A0A4U1CCZ6"/>
<keyword evidence="1" id="KW-0732">Signal</keyword>
<dbReference type="Gene3D" id="2.60.40.1250">
    <property type="entry name" value="Thiol:disulfide interchange protein DsbD, N-terminal domain"/>
    <property type="match status" value="1"/>
</dbReference>
<feature type="signal peptide" evidence="1">
    <location>
        <begin position="1"/>
        <end position="20"/>
    </location>
</feature>
<accession>A0A4U1CCZ6</accession>
<organism evidence="3 4">
    <name type="scientific">Pedobacter cryotolerans</name>
    <dbReference type="NCBI Taxonomy" id="2571270"/>
    <lineage>
        <taxon>Bacteria</taxon>
        <taxon>Pseudomonadati</taxon>
        <taxon>Bacteroidota</taxon>
        <taxon>Sphingobacteriia</taxon>
        <taxon>Sphingobacteriales</taxon>
        <taxon>Sphingobacteriaceae</taxon>
        <taxon>Pedobacter</taxon>
    </lineage>
</organism>
<protein>
    <submittedName>
        <fullName evidence="3">Sugar transporter</fullName>
    </submittedName>
</protein>